<protein>
    <submittedName>
        <fullName evidence="2">Uncharacterized protein</fullName>
    </submittedName>
</protein>
<dbReference type="KEGG" id="pxi:J5O05_16070"/>
<keyword evidence="3" id="KW-1185">Reference proteome</keyword>
<dbReference type="AlphaFoldDB" id="A0A975DGS5"/>
<dbReference type="RefSeq" id="WP_208842925.1">
    <property type="nucleotide sequence ID" value="NZ_CP072133.1"/>
</dbReference>
<feature type="compositionally biased region" description="Polar residues" evidence="1">
    <location>
        <begin position="121"/>
        <end position="142"/>
    </location>
</feature>
<evidence type="ECO:0000256" key="1">
    <source>
        <dbReference type="SAM" id="MobiDB-lite"/>
    </source>
</evidence>
<proteinExistence type="predicted"/>
<feature type="region of interest" description="Disordered" evidence="1">
    <location>
        <begin position="77"/>
        <end position="153"/>
    </location>
</feature>
<dbReference type="EMBL" id="CP072133">
    <property type="protein sequence ID" value="QTH71284.1"/>
    <property type="molecule type" value="Genomic_DNA"/>
</dbReference>
<organism evidence="2 3">
    <name type="scientific">Pseudoalteromonas xiamenensis</name>
    <dbReference type="NCBI Taxonomy" id="882626"/>
    <lineage>
        <taxon>Bacteria</taxon>
        <taxon>Pseudomonadati</taxon>
        <taxon>Pseudomonadota</taxon>
        <taxon>Gammaproteobacteria</taxon>
        <taxon>Alteromonadales</taxon>
        <taxon>Pseudoalteromonadaceae</taxon>
        <taxon>Pseudoalteromonas</taxon>
    </lineage>
</organism>
<reference evidence="2" key="1">
    <citation type="submission" date="2021-03" db="EMBL/GenBank/DDBJ databases">
        <title>Complete Genome of Pseudoalteromonas xiamenensis STKMTI.2, a new potential marine bacterium producing anti-Vibrio compounds.</title>
        <authorList>
            <person name="Handayani D.P."/>
            <person name="Isnansetyo A."/>
            <person name="Istiqomah I."/>
            <person name="Jumina J."/>
        </authorList>
    </citation>
    <scope>NUCLEOTIDE SEQUENCE</scope>
    <source>
        <strain evidence="2">STKMTI.2</strain>
    </source>
</reference>
<name>A0A975DGS5_9GAMM</name>
<gene>
    <name evidence="2" type="ORF">J5O05_16070</name>
</gene>
<evidence type="ECO:0000313" key="2">
    <source>
        <dbReference type="EMBL" id="QTH71284.1"/>
    </source>
</evidence>
<sequence length="186" mass="20632">MNRIVVTFVSLLTVFNAENMLAHATQSQSNIQTSTPNKPSYYRDCSVMKFEDIDESELTQAERILLKEQKLEASLNSSAECMDEAMQSNQERLRESNSRSGESSSIGDGQAKEQNEESLSEDMNSVSSQHKETSATQTSNSKQHIKGKVSGGSSAVCDAIKQGLAQAKTDKEKQHFGKLAKEYRRE</sequence>
<feature type="region of interest" description="Disordered" evidence="1">
    <location>
        <begin position="165"/>
        <end position="186"/>
    </location>
</feature>
<dbReference type="Proteomes" id="UP000664904">
    <property type="component" value="Chromosome"/>
</dbReference>
<accession>A0A975DGS5</accession>
<feature type="compositionally biased region" description="Basic and acidic residues" evidence="1">
    <location>
        <begin position="168"/>
        <end position="186"/>
    </location>
</feature>
<evidence type="ECO:0000313" key="3">
    <source>
        <dbReference type="Proteomes" id="UP000664904"/>
    </source>
</evidence>